<keyword evidence="2" id="KW-1185">Reference proteome</keyword>
<reference evidence="1 2" key="1">
    <citation type="submission" date="2019-06" db="EMBL/GenBank/DDBJ databases">
        <title>Persicimonas caeni gen. nov., sp. nov., a predatory bacterium isolated from solar saltern.</title>
        <authorList>
            <person name="Wang S."/>
        </authorList>
    </citation>
    <scope>NUCLEOTIDE SEQUENCE [LARGE SCALE GENOMIC DNA]</scope>
    <source>
        <strain evidence="1 2">YN101</strain>
    </source>
</reference>
<name>A0A4Y6PS84_PERCE</name>
<accession>A0A5B8Y2T8</accession>
<protein>
    <submittedName>
        <fullName evidence="1">Addiction module protein</fullName>
    </submittedName>
</protein>
<dbReference type="OrthoDB" id="8909055at2"/>
<dbReference type="EMBL" id="CP041186">
    <property type="protein sequence ID" value="QDG50969.1"/>
    <property type="molecule type" value="Genomic_DNA"/>
</dbReference>
<dbReference type="AlphaFoldDB" id="A0A4Y6PS84"/>
<proteinExistence type="predicted"/>
<dbReference type="InterPro" id="IPR013406">
    <property type="entry name" value="CHP02574_addiction_mod"/>
</dbReference>
<gene>
    <name evidence="1" type="ORF">FIV42_09545</name>
</gene>
<sequence length="77" mass="8874">MSTQPVPNPPPGFDKLSKEEQIEYLQELWNQLSSEESEVPVPDWHREILRERLANTNDQVTESWATVKARLAGRSRG</sequence>
<dbReference type="RefSeq" id="WP_141197459.1">
    <property type="nucleotide sequence ID" value="NZ_CP041186.1"/>
</dbReference>
<evidence type="ECO:0000313" key="2">
    <source>
        <dbReference type="Proteomes" id="UP000315995"/>
    </source>
</evidence>
<organism evidence="1 2">
    <name type="scientific">Persicimonas caeni</name>
    <dbReference type="NCBI Taxonomy" id="2292766"/>
    <lineage>
        <taxon>Bacteria</taxon>
        <taxon>Deltaproteobacteria</taxon>
        <taxon>Bradymonadales</taxon>
        <taxon>Bradymonadaceae</taxon>
        <taxon>Persicimonas</taxon>
    </lineage>
</organism>
<dbReference type="Pfam" id="PF09720">
    <property type="entry name" value="Unstab_antitox"/>
    <property type="match status" value="1"/>
</dbReference>
<evidence type="ECO:0000313" key="1">
    <source>
        <dbReference type="EMBL" id="QDG50969.1"/>
    </source>
</evidence>
<dbReference type="Proteomes" id="UP000315995">
    <property type="component" value="Chromosome"/>
</dbReference>
<accession>A0A4Y6PS84</accession>